<feature type="compositionally biased region" description="Gly residues" evidence="1">
    <location>
        <begin position="376"/>
        <end position="387"/>
    </location>
</feature>
<dbReference type="EMBL" id="JAEHOD010000006">
    <property type="protein sequence ID" value="KAG2452088.1"/>
    <property type="molecule type" value="Genomic_DNA"/>
</dbReference>
<gene>
    <name evidence="2" type="ORF">HYH02_003124</name>
</gene>
<dbReference type="OrthoDB" id="550192at2759"/>
<feature type="compositionally biased region" description="Basic and acidic residues" evidence="1">
    <location>
        <begin position="357"/>
        <end position="371"/>
    </location>
</feature>
<sequence length="713" mass="70756">MARPPTAALLGGSAPPSARHPAIATTPCLSHTPTPAPATGLSAAAAAPTSLVDALHALDAPSLDLLCAHLRHDAHAVRAARTACRTLRDAFDGCVRRAHFTVCPADRRRWASEGQLSTPLVRWRRCSGLTITLALDGEADGNVCDSAITRVEPGAWGGGGGGGAYSCLNLAGLWVLPLVSTSPAAAAPAGAGAATAAAATGTAAGGAAASAGGSSAGGALSTAGTEGRPTAPHPLAHVRRLVLRTSDWWASYDPPNVHDYLPLVCDRLPGLACLDLTALTEGWPGDAARQAAVYASLASSCPGLCQLALPHCSAVEGLAAAAEAGEVAWAARLTRPEVPRLRAGDGGGAVAGLVGGSREEAGGGETARDAKQAGVGSKGGAGSGGGAGGGAPGGLAVSLTRLAVCRQPRDHDRYLTWRTAAAVAALRRLEALTLCDVEDAMDVGGPGAAGGAGIGGAGAGAGAGSGGTGSWEVRRGTGCSATQHLLATLPPTVEVVRLARVGFGRSGTGLGAGLGAGAAAAPDAEVRSGGAGAAHPQLPPAVELRLTGGLVSAVRVWWRCGRGEAPEAAGVDRAVGEGSAAEARAHAGAARLGSLGALAALLLGSGRLAPQLELLAIDWLGGPPVDWWEETCLDGDMVSGGRVAATGGRARCEGRLHAVVVGETSNRVVEPAAMARQGPLQALLASSRAGLRYGQQLQEVLQLCERVVEVCEE</sequence>
<feature type="region of interest" description="Disordered" evidence="1">
    <location>
        <begin position="352"/>
        <end position="387"/>
    </location>
</feature>
<organism evidence="2 3">
    <name type="scientific">Chlamydomonas schloesseri</name>
    <dbReference type="NCBI Taxonomy" id="2026947"/>
    <lineage>
        <taxon>Eukaryota</taxon>
        <taxon>Viridiplantae</taxon>
        <taxon>Chlorophyta</taxon>
        <taxon>core chlorophytes</taxon>
        <taxon>Chlorophyceae</taxon>
        <taxon>CS clade</taxon>
        <taxon>Chlamydomonadales</taxon>
        <taxon>Chlamydomonadaceae</taxon>
        <taxon>Chlamydomonas</taxon>
    </lineage>
</organism>
<evidence type="ECO:0000313" key="3">
    <source>
        <dbReference type="Proteomes" id="UP000613740"/>
    </source>
</evidence>
<dbReference type="Proteomes" id="UP000613740">
    <property type="component" value="Unassembled WGS sequence"/>
</dbReference>
<accession>A0A835WRM7</accession>
<reference evidence="2" key="1">
    <citation type="journal article" date="2020" name="bioRxiv">
        <title>Comparative genomics of Chlamydomonas.</title>
        <authorList>
            <person name="Craig R.J."/>
            <person name="Hasan A.R."/>
            <person name="Ness R.W."/>
            <person name="Keightley P.D."/>
        </authorList>
    </citation>
    <scope>NUCLEOTIDE SEQUENCE</scope>
    <source>
        <strain evidence="2">CCAP 11/173</strain>
    </source>
</reference>
<name>A0A835WRM7_9CHLO</name>
<keyword evidence="3" id="KW-1185">Reference proteome</keyword>
<evidence type="ECO:0000313" key="2">
    <source>
        <dbReference type="EMBL" id="KAG2452088.1"/>
    </source>
</evidence>
<proteinExistence type="predicted"/>
<evidence type="ECO:0000256" key="1">
    <source>
        <dbReference type="SAM" id="MobiDB-lite"/>
    </source>
</evidence>
<comment type="caution">
    <text evidence="2">The sequence shown here is derived from an EMBL/GenBank/DDBJ whole genome shotgun (WGS) entry which is preliminary data.</text>
</comment>
<dbReference type="AlphaFoldDB" id="A0A835WRM7"/>
<protein>
    <submittedName>
        <fullName evidence="2">Uncharacterized protein</fullName>
    </submittedName>
</protein>